<evidence type="ECO:0000256" key="1">
    <source>
        <dbReference type="ARBA" id="ARBA00022723"/>
    </source>
</evidence>
<dbReference type="InterPro" id="IPR000315">
    <property type="entry name" value="Znf_B-box"/>
</dbReference>
<feature type="domain" description="B box-type" evidence="5">
    <location>
        <begin position="1"/>
        <end position="47"/>
    </location>
</feature>
<reference evidence="6 7" key="1">
    <citation type="journal article" date="2020" name="Mol. Biol. Evol.">
        <title>Distinct Expression and Methylation Patterns for Genes with Different Fates following a Single Whole-Genome Duplication in Flowering Plants.</title>
        <authorList>
            <person name="Shi T."/>
            <person name="Rahmani R.S."/>
            <person name="Gugger P.F."/>
            <person name="Wang M."/>
            <person name="Li H."/>
            <person name="Zhang Y."/>
            <person name="Li Z."/>
            <person name="Wang Q."/>
            <person name="Van de Peer Y."/>
            <person name="Marchal K."/>
            <person name="Chen J."/>
        </authorList>
    </citation>
    <scope>NUCLEOTIDE SEQUENCE [LARGE SCALE GENOMIC DNA]</scope>
    <source>
        <tissue evidence="6">Leaf</tissue>
    </source>
</reference>
<feature type="domain" description="B box-type" evidence="5">
    <location>
        <begin position="43"/>
        <end position="76"/>
    </location>
</feature>
<evidence type="ECO:0000313" key="6">
    <source>
        <dbReference type="EMBL" id="DAD23839.1"/>
    </source>
</evidence>
<gene>
    <name evidence="6" type="ORF">HUJ06_025302</name>
</gene>
<dbReference type="PROSITE" id="PS50119">
    <property type="entry name" value="ZF_BBOX"/>
    <property type="match status" value="2"/>
</dbReference>
<accession>A0A822XXK4</accession>
<organism evidence="6 7">
    <name type="scientific">Nelumbo nucifera</name>
    <name type="common">Sacred lotus</name>
    <dbReference type="NCBI Taxonomy" id="4432"/>
    <lineage>
        <taxon>Eukaryota</taxon>
        <taxon>Viridiplantae</taxon>
        <taxon>Streptophyta</taxon>
        <taxon>Embryophyta</taxon>
        <taxon>Tracheophyta</taxon>
        <taxon>Spermatophyta</taxon>
        <taxon>Magnoliopsida</taxon>
        <taxon>Proteales</taxon>
        <taxon>Nelumbonaceae</taxon>
        <taxon>Nelumbo</taxon>
    </lineage>
</organism>
<comment type="caution">
    <text evidence="6">The sequence shown here is derived from an EMBL/GenBank/DDBJ whole genome shotgun (WGS) entry which is preliminary data.</text>
</comment>
<keyword evidence="1" id="KW-0479">Metal-binding</keyword>
<keyword evidence="3" id="KW-0862">Zinc</keyword>
<dbReference type="Pfam" id="PF00643">
    <property type="entry name" value="zf-B_box"/>
    <property type="match status" value="1"/>
</dbReference>
<evidence type="ECO:0000256" key="3">
    <source>
        <dbReference type="ARBA" id="ARBA00022833"/>
    </source>
</evidence>
<dbReference type="InterPro" id="IPR049808">
    <property type="entry name" value="CONSTANS-like_Bbox1"/>
</dbReference>
<dbReference type="Proteomes" id="UP000607653">
    <property type="component" value="Unassembled WGS sequence"/>
</dbReference>
<keyword evidence="7" id="KW-1185">Reference proteome</keyword>
<evidence type="ECO:0000256" key="2">
    <source>
        <dbReference type="ARBA" id="ARBA00022771"/>
    </source>
</evidence>
<keyword evidence="2 4" id="KW-0863">Zinc-finger</keyword>
<evidence type="ECO:0000313" key="7">
    <source>
        <dbReference type="Proteomes" id="UP000607653"/>
    </source>
</evidence>
<dbReference type="Pfam" id="PF22586">
    <property type="entry name" value="ANCHR-like_BBOX"/>
    <property type="match status" value="1"/>
</dbReference>
<sequence length="151" mass="16843">MGYLCDFCGERRAMVYCRSDVASLCLLCDRKVHSANVVSRRHSRVLLCQRCNAQAASVWCVDEEIPLCQNCDANAHGQGQGLGSTSSRASAHKRMTTINFHYSGCPSSSELSQLWSSIPEFEVPCMEDYYDASVCELGLHLLTINQHQNVY</sequence>
<dbReference type="PANTHER" id="PTHR31717">
    <property type="entry name" value="ZINC FINGER PROTEIN CONSTANS-LIKE 10"/>
    <property type="match status" value="1"/>
</dbReference>
<proteinExistence type="predicted"/>
<dbReference type="AlphaFoldDB" id="A0A822XXK4"/>
<evidence type="ECO:0000256" key="4">
    <source>
        <dbReference type="PROSITE-ProRule" id="PRU00024"/>
    </source>
</evidence>
<dbReference type="CDD" id="cd19821">
    <property type="entry name" value="Bbox1_BBX-like"/>
    <property type="match status" value="1"/>
</dbReference>
<evidence type="ECO:0000259" key="5">
    <source>
        <dbReference type="PROSITE" id="PS50119"/>
    </source>
</evidence>
<protein>
    <recommendedName>
        <fullName evidence="5">B box-type domain-containing protein</fullName>
    </recommendedName>
</protein>
<dbReference type="GO" id="GO:0008270">
    <property type="term" value="F:zinc ion binding"/>
    <property type="evidence" value="ECO:0007669"/>
    <property type="project" value="UniProtKB-KW"/>
</dbReference>
<dbReference type="EMBL" id="DUZY01000001">
    <property type="protein sequence ID" value="DAD23839.1"/>
    <property type="molecule type" value="Genomic_DNA"/>
</dbReference>
<dbReference type="PANTHER" id="PTHR31717:SF138">
    <property type="entry name" value="CONSTANS-LIKE PROTEIN DAYS TO HEADING ON CHROMOSOME 2"/>
    <property type="match status" value="1"/>
</dbReference>
<dbReference type="SMART" id="SM00336">
    <property type="entry name" value="BBOX"/>
    <property type="match status" value="2"/>
</dbReference>
<name>A0A822XXK4_NELNU</name>